<dbReference type="AlphaFoldDB" id="A0AA94EHB2"/>
<dbReference type="GO" id="GO:0004514">
    <property type="term" value="F:nicotinate-nucleotide diphosphorylase (carboxylating) activity"/>
    <property type="evidence" value="ECO:0007669"/>
    <property type="project" value="UniProtKB-EC"/>
</dbReference>
<feature type="domain" description="Quinolinate phosphoribosyl transferase N-terminal" evidence="15">
    <location>
        <begin position="32"/>
        <end position="115"/>
    </location>
</feature>
<keyword evidence="8 12" id="KW-0808">Transferase</keyword>
<comment type="similarity">
    <text evidence="3 12">Belongs to the NadC/ModD family.</text>
</comment>
<reference evidence="17" key="1">
    <citation type="journal article" date="2018" name="Front. Microbiol.">
        <title>Genome-Based Analysis Reveals the Taxonomy and Diversity of the Family Idiomarinaceae.</title>
        <authorList>
            <person name="Liu Y."/>
            <person name="Lai Q."/>
            <person name="Shao Z."/>
        </authorList>
    </citation>
    <scope>NUCLEOTIDE SEQUENCE [LARGE SCALE GENOMIC DNA]</scope>
    <source>
        <strain evidence="17">SN-14</strain>
    </source>
</reference>
<dbReference type="NCBIfam" id="TIGR00078">
    <property type="entry name" value="nadC"/>
    <property type="match status" value="1"/>
</dbReference>
<comment type="pathway">
    <text evidence="2">Cofactor biosynthesis; NAD(+) biosynthesis; nicotinate D-ribonucleotide from quinolinate: step 1/1.</text>
</comment>
<dbReference type="Pfam" id="PF01729">
    <property type="entry name" value="QRPTase_C"/>
    <property type="match status" value="1"/>
</dbReference>
<dbReference type="RefSeq" id="WP_126819654.1">
    <property type="nucleotide sequence ID" value="NZ_PIPS01000001.1"/>
</dbReference>
<dbReference type="InterPro" id="IPR036068">
    <property type="entry name" value="Nicotinate_pribotase-like_C"/>
</dbReference>
<accession>A0AA94EHB2</accession>
<dbReference type="Proteomes" id="UP000286680">
    <property type="component" value="Unassembled WGS sequence"/>
</dbReference>
<evidence type="ECO:0000256" key="5">
    <source>
        <dbReference type="ARBA" id="ARBA00011944"/>
    </source>
</evidence>
<dbReference type="Pfam" id="PF02749">
    <property type="entry name" value="QRPTase_N"/>
    <property type="match status" value="1"/>
</dbReference>
<evidence type="ECO:0000313" key="16">
    <source>
        <dbReference type="EMBL" id="RUO45324.1"/>
    </source>
</evidence>
<evidence type="ECO:0000256" key="3">
    <source>
        <dbReference type="ARBA" id="ARBA00009400"/>
    </source>
</evidence>
<keyword evidence="17" id="KW-1185">Reference proteome</keyword>
<evidence type="ECO:0000256" key="13">
    <source>
        <dbReference type="PIRSR" id="PIRSR006250-1"/>
    </source>
</evidence>
<evidence type="ECO:0000256" key="4">
    <source>
        <dbReference type="ARBA" id="ARBA00011218"/>
    </source>
</evidence>
<dbReference type="InterPro" id="IPR027277">
    <property type="entry name" value="NadC/ModD"/>
</dbReference>
<feature type="binding site" evidence="13">
    <location>
        <begin position="270"/>
        <end position="272"/>
    </location>
    <ligand>
        <name>substrate</name>
    </ligand>
</feature>
<dbReference type="EC" id="2.4.2.19" evidence="5"/>
<evidence type="ECO:0000256" key="7">
    <source>
        <dbReference type="ARBA" id="ARBA00022676"/>
    </source>
</evidence>
<evidence type="ECO:0000256" key="12">
    <source>
        <dbReference type="PIRNR" id="PIRNR006250"/>
    </source>
</evidence>
<sequence>MEVLSQSELQSLQQQVTLALQEDLSAVDANYDITAQLIAADSHSNATIITREDMVMCGMAWVNEVFQQLDERVAIDWQVSDGEAVKAGTVLCKLSGPSRSLLTGERTALNFLQTLAATATLTAQYTALLEGSNTRLLDTRKTLPGLRLAQKYAVRCGGGKNHRIGLYDAYLIKENHIAACGGIAKAIASARQLHADKPVEVEVENLDEFTQALDAQADIVMLDNFSLADIERAVAINQQHAHPAKLEVSGNITDARLHELKATGVDFISSGALTKNVQAIDLSMRIS</sequence>
<evidence type="ECO:0000256" key="10">
    <source>
        <dbReference type="ARBA" id="ARBA00047445"/>
    </source>
</evidence>
<feature type="domain" description="Quinolinate phosphoribosyl transferase C-terminal" evidence="14">
    <location>
        <begin position="119"/>
        <end position="285"/>
    </location>
</feature>
<evidence type="ECO:0000256" key="1">
    <source>
        <dbReference type="ARBA" id="ARBA00003237"/>
    </source>
</evidence>
<dbReference type="InterPro" id="IPR004393">
    <property type="entry name" value="NadC"/>
</dbReference>
<dbReference type="InterPro" id="IPR013785">
    <property type="entry name" value="Aldolase_TIM"/>
</dbReference>
<dbReference type="EMBL" id="PIPS01000001">
    <property type="protein sequence ID" value="RUO45324.1"/>
    <property type="molecule type" value="Genomic_DNA"/>
</dbReference>
<dbReference type="SUPFAM" id="SSF51690">
    <property type="entry name" value="Nicotinate/Quinolinate PRTase C-terminal domain-like"/>
    <property type="match status" value="1"/>
</dbReference>
<comment type="catalytic activity">
    <reaction evidence="10">
        <text>nicotinate beta-D-ribonucleotide + CO2 + diphosphate = quinolinate + 5-phospho-alpha-D-ribose 1-diphosphate + 2 H(+)</text>
        <dbReference type="Rhea" id="RHEA:12733"/>
        <dbReference type="ChEBI" id="CHEBI:15378"/>
        <dbReference type="ChEBI" id="CHEBI:16526"/>
        <dbReference type="ChEBI" id="CHEBI:29959"/>
        <dbReference type="ChEBI" id="CHEBI:33019"/>
        <dbReference type="ChEBI" id="CHEBI:57502"/>
        <dbReference type="ChEBI" id="CHEBI:58017"/>
        <dbReference type="EC" id="2.4.2.19"/>
    </reaction>
</comment>
<evidence type="ECO:0000259" key="15">
    <source>
        <dbReference type="Pfam" id="PF02749"/>
    </source>
</evidence>
<dbReference type="CDD" id="cd01572">
    <property type="entry name" value="QPRTase"/>
    <property type="match status" value="1"/>
</dbReference>
<dbReference type="PIRSF" id="PIRSF006250">
    <property type="entry name" value="NadC_ModD"/>
    <property type="match status" value="1"/>
</dbReference>
<evidence type="ECO:0000259" key="14">
    <source>
        <dbReference type="Pfam" id="PF01729"/>
    </source>
</evidence>
<dbReference type="SUPFAM" id="SSF54675">
    <property type="entry name" value="Nicotinate/Quinolinate PRTase N-terminal domain-like"/>
    <property type="match status" value="1"/>
</dbReference>
<evidence type="ECO:0000256" key="6">
    <source>
        <dbReference type="ARBA" id="ARBA00022642"/>
    </source>
</evidence>
<evidence type="ECO:0000313" key="17">
    <source>
        <dbReference type="Proteomes" id="UP000286680"/>
    </source>
</evidence>
<proteinExistence type="inferred from homology"/>
<feature type="binding site" evidence="13">
    <location>
        <position position="106"/>
    </location>
    <ligand>
        <name>substrate</name>
    </ligand>
</feature>
<dbReference type="GO" id="GO:0005737">
    <property type="term" value="C:cytoplasm"/>
    <property type="evidence" value="ECO:0007669"/>
    <property type="project" value="TreeGrafter"/>
</dbReference>
<feature type="binding site" evidence="13">
    <location>
        <begin position="139"/>
        <end position="141"/>
    </location>
    <ligand>
        <name>substrate</name>
    </ligand>
</feature>
<dbReference type="GO" id="GO:0034213">
    <property type="term" value="P:quinolinate catabolic process"/>
    <property type="evidence" value="ECO:0007669"/>
    <property type="project" value="TreeGrafter"/>
</dbReference>
<dbReference type="InterPro" id="IPR037128">
    <property type="entry name" value="Quinolinate_PRibosylTase_N_sf"/>
</dbReference>
<evidence type="ECO:0000256" key="11">
    <source>
        <dbReference type="ARBA" id="ARBA00069173"/>
    </source>
</evidence>
<comment type="caution">
    <text evidence="16">The sequence shown here is derived from an EMBL/GenBank/DDBJ whole genome shotgun (WGS) entry which is preliminary data.</text>
</comment>
<dbReference type="Gene3D" id="3.90.1170.20">
    <property type="entry name" value="Quinolinate phosphoribosyl transferase, N-terminal domain"/>
    <property type="match status" value="1"/>
</dbReference>
<name>A0AA94EHB2_9GAMM</name>
<feature type="binding site" evidence="13">
    <location>
        <position position="202"/>
    </location>
    <ligand>
        <name>substrate</name>
    </ligand>
</feature>
<dbReference type="Gene3D" id="3.20.20.70">
    <property type="entry name" value="Aldolase class I"/>
    <property type="match status" value="1"/>
</dbReference>
<dbReference type="InterPro" id="IPR022412">
    <property type="entry name" value="Quinolinate_PRibosylTrfase_N"/>
</dbReference>
<keyword evidence="6" id="KW-0662">Pyridine nucleotide biosynthesis</keyword>
<dbReference type="GO" id="GO:0009435">
    <property type="term" value="P:NAD+ biosynthetic process"/>
    <property type="evidence" value="ECO:0007669"/>
    <property type="project" value="InterPro"/>
</dbReference>
<dbReference type="PANTHER" id="PTHR32179:SF3">
    <property type="entry name" value="NICOTINATE-NUCLEOTIDE PYROPHOSPHORYLASE [CARBOXYLATING]"/>
    <property type="match status" value="1"/>
</dbReference>
<gene>
    <name evidence="16" type="ORF">CWE23_04770</name>
</gene>
<feature type="binding site" evidence="13">
    <location>
        <position position="163"/>
    </location>
    <ligand>
        <name>substrate</name>
    </ligand>
</feature>
<dbReference type="InterPro" id="IPR002638">
    <property type="entry name" value="Quinolinate_PRibosylTrfase_C"/>
</dbReference>
<organism evidence="16 17">
    <name type="scientific">Idiomarina aquatica</name>
    <dbReference type="NCBI Taxonomy" id="1327752"/>
    <lineage>
        <taxon>Bacteria</taxon>
        <taxon>Pseudomonadati</taxon>
        <taxon>Pseudomonadota</taxon>
        <taxon>Gammaproteobacteria</taxon>
        <taxon>Alteromonadales</taxon>
        <taxon>Idiomarinaceae</taxon>
        <taxon>Idiomarina</taxon>
    </lineage>
</organism>
<protein>
    <recommendedName>
        <fullName evidence="11">Probable nicotinate-nucleotide pyrophosphorylase [carboxylating]</fullName>
        <ecNumber evidence="5">2.4.2.19</ecNumber>
    </recommendedName>
    <alternativeName>
        <fullName evidence="9">Quinolinate phosphoribosyltransferase [decarboxylating]</fullName>
    </alternativeName>
</protein>
<keyword evidence="7 12" id="KW-0328">Glycosyltransferase</keyword>
<evidence type="ECO:0000256" key="9">
    <source>
        <dbReference type="ARBA" id="ARBA00033102"/>
    </source>
</evidence>
<feature type="binding site" evidence="13">
    <location>
        <begin position="249"/>
        <end position="251"/>
    </location>
    <ligand>
        <name>substrate</name>
    </ligand>
</feature>
<dbReference type="FunFam" id="3.20.20.70:FF:000030">
    <property type="entry name" value="Nicotinate-nucleotide pyrophosphorylase, carboxylating"/>
    <property type="match status" value="1"/>
</dbReference>
<evidence type="ECO:0000256" key="8">
    <source>
        <dbReference type="ARBA" id="ARBA00022679"/>
    </source>
</evidence>
<feature type="binding site" evidence="13">
    <location>
        <position position="223"/>
    </location>
    <ligand>
        <name>substrate</name>
    </ligand>
</feature>
<evidence type="ECO:0000256" key="2">
    <source>
        <dbReference type="ARBA" id="ARBA00004893"/>
    </source>
</evidence>
<comment type="function">
    <text evidence="1">Involved in the catabolism of quinolinic acid (QA).</text>
</comment>
<comment type="subunit">
    <text evidence="4">Hexamer formed by 3 homodimers.</text>
</comment>
<feature type="binding site" evidence="13">
    <location>
        <position position="173"/>
    </location>
    <ligand>
        <name>substrate</name>
    </ligand>
</feature>
<dbReference type="PANTHER" id="PTHR32179">
    <property type="entry name" value="NICOTINATE-NUCLEOTIDE PYROPHOSPHORYLASE [CARBOXYLATING]"/>
    <property type="match status" value="1"/>
</dbReference>
<dbReference type="FunFam" id="3.90.1170.20:FF:000001">
    <property type="entry name" value="Nicotinate-nucleotide diphosphorylase (Carboxylating)"/>
    <property type="match status" value="1"/>
</dbReference>